<evidence type="ECO:0000259" key="1">
    <source>
        <dbReference type="Pfam" id="PF00534"/>
    </source>
</evidence>
<sequence length="385" mass="43492">MITQDFLPLKGGIASYLYSIWEKYLQKTDFRVIIPEYIVDDTVKNLPFQVISSSFKPFNIADFEREKCNTSLIQKIEDIAPDIILFGYLRSHTELGMRYKQINPKSRYGLIMHAKEAFLTNTLAGITHVQGAHKEYTTEEIHAYYAAIMNADYVFTVSDFTKNLLINQGLKREYITIYPSLKEASIIVKDKSIFELGLDSQDYVLLSVGRLIKRKGQDLVLNTLPKLKEHIPNLKYIIAGEGPEKYNLENQVKNLSLEQNVLFAGKVEDSELAKYYSSTNLFVLPCRFIPPNDVEGFGIVFLEANLYGKPVIAGNTGGATEAVQHNATGLLIDPEDKSELEEAILKVYHNPSLASELGMNGRLRVLEKYISTPSDKLLNLFTASK</sequence>
<gene>
    <name evidence="2" type="ORF">UT42_C0022G0005</name>
</gene>
<name>A0A0G0QWD1_9BACT</name>
<dbReference type="CDD" id="cd03801">
    <property type="entry name" value="GT4_PimA-like"/>
    <property type="match status" value="1"/>
</dbReference>
<dbReference type="Proteomes" id="UP000034048">
    <property type="component" value="Unassembled WGS sequence"/>
</dbReference>
<comment type="caution">
    <text evidence="2">The sequence shown here is derived from an EMBL/GenBank/DDBJ whole genome shotgun (WGS) entry which is preliminary data.</text>
</comment>
<evidence type="ECO:0000313" key="3">
    <source>
        <dbReference type="Proteomes" id="UP000034048"/>
    </source>
</evidence>
<dbReference type="Gene3D" id="3.40.50.2000">
    <property type="entry name" value="Glycogen Phosphorylase B"/>
    <property type="match status" value="2"/>
</dbReference>
<accession>A0A0G0QWD1</accession>
<dbReference type="EMBL" id="LBWS01000022">
    <property type="protein sequence ID" value="KKR14630.1"/>
    <property type="molecule type" value="Genomic_DNA"/>
</dbReference>
<dbReference type="Pfam" id="PF00534">
    <property type="entry name" value="Glycos_transf_1"/>
    <property type="match status" value="1"/>
</dbReference>
<dbReference type="SUPFAM" id="SSF53756">
    <property type="entry name" value="UDP-Glycosyltransferase/glycogen phosphorylase"/>
    <property type="match status" value="1"/>
</dbReference>
<evidence type="ECO:0000313" key="2">
    <source>
        <dbReference type="EMBL" id="KKR14630.1"/>
    </source>
</evidence>
<proteinExistence type="predicted"/>
<dbReference type="InterPro" id="IPR001296">
    <property type="entry name" value="Glyco_trans_1"/>
</dbReference>
<dbReference type="GO" id="GO:0016757">
    <property type="term" value="F:glycosyltransferase activity"/>
    <property type="evidence" value="ECO:0007669"/>
    <property type="project" value="InterPro"/>
</dbReference>
<dbReference type="AlphaFoldDB" id="A0A0G0QWD1"/>
<organism evidence="2 3">
    <name type="scientific">Candidatus Falkowbacteria bacterium GW2011_GWA2_39_24</name>
    <dbReference type="NCBI Taxonomy" id="1618634"/>
    <lineage>
        <taxon>Bacteria</taxon>
        <taxon>Candidatus Falkowiibacteriota</taxon>
    </lineage>
</organism>
<dbReference type="PANTHER" id="PTHR12526">
    <property type="entry name" value="GLYCOSYLTRANSFERASE"/>
    <property type="match status" value="1"/>
</dbReference>
<keyword evidence="2" id="KW-0808">Transferase</keyword>
<protein>
    <submittedName>
        <fullName evidence="2">Glycosyltransferase, group 1 family protein</fullName>
    </submittedName>
</protein>
<reference evidence="2 3" key="1">
    <citation type="journal article" date="2015" name="Nature">
        <title>rRNA introns, odd ribosomes, and small enigmatic genomes across a large radiation of phyla.</title>
        <authorList>
            <person name="Brown C.T."/>
            <person name="Hug L.A."/>
            <person name="Thomas B.C."/>
            <person name="Sharon I."/>
            <person name="Castelle C.J."/>
            <person name="Singh A."/>
            <person name="Wilkins M.J."/>
            <person name="Williams K.H."/>
            <person name="Banfield J.F."/>
        </authorList>
    </citation>
    <scope>NUCLEOTIDE SEQUENCE [LARGE SCALE GENOMIC DNA]</scope>
</reference>
<feature type="domain" description="Glycosyl transferase family 1" evidence="1">
    <location>
        <begin position="189"/>
        <end position="363"/>
    </location>
</feature>